<keyword evidence="2" id="KW-1185">Reference proteome</keyword>
<dbReference type="PROSITE" id="PS51257">
    <property type="entry name" value="PROKAR_LIPOPROTEIN"/>
    <property type="match status" value="1"/>
</dbReference>
<evidence type="ECO:0000313" key="2">
    <source>
        <dbReference type="Proteomes" id="UP000007486"/>
    </source>
</evidence>
<geneLocation type="plasmid" evidence="1 2">
    <name>pBACSA01</name>
</geneLocation>
<reference evidence="1 2" key="2">
    <citation type="submission" date="2011-02" db="EMBL/GenBank/DDBJ databases">
        <title>The complete sequence of plasmid1 of Bacteroides salanitronis DSM 18170.</title>
        <authorList>
            <consortium name="US DOE Joint Genome Institute (JGI-PGF)"/>
            <person name="Lucas S."/>
            <person name="Copeland A."/>
            <person name="Lapidus A."/>
            <person name="Goodwin L."/>
            <person name="Pitluck S."/>
            <person name="Kyrpides N."/>
            <person name="Mavromatis K."/>
            <person name="Ivanova N."/>
            <person name="Mikhailova N."/>
            <person name="Teshima H."/>
            <person name="Misra M."/>
            <person name="Detter J.C."/>
            <person name="Han C."/>
            <person name="Larimer F."/>
            <person name="Land M."/>
            <person name="Hauser L."/>
            <person name="Markowitz V."/>
            <person name="Cheng J.-F."/>
            <person name="Hugenholtz P."/>
            <person name="Woyke T."/>
            <person name="Wu D."/>
            <person name="Gronow S."/>
            <person name="Wellnitz S."/>
            <person name="Brambilla E."/>
            <person name="Klenk H.-P."/>
            <person name="Eisen J.A."/>
        </authorList>
    </citation>
    <scope>NUCLEOTIDE SEQUENCE [LARGE SCALE GENOMIC DNA]</scope>
    <source>
        <strain evidence="1 2">DSM 18170</strain>
        <plasmid evidence="1 2">pBACSA01</plasmid>
    </source>
</reference>
<dbReference type="RefSeq" id="WP_013619547.1">
    <property type="nucleotide sequence ID" value="NC_015165.1"/>
</dbReference>
<name>F0R973_PHOSB</name>
<dbReference type="InterPro" id="IPR025589">
    <property type="entry name" value="Toprim_C_rpt"/>
</dbReference>
<dbReference type="EMBL" id="CP002531">
    <property type="protein sequence ID" value="ADY38194.1"/>
    <property type="molecule type" value="Genomic_DNA"/>
</dbReference>
<keyword evidence="1" id="KW-0614">Plasmid</keyword>
<protein>
    <submittedName>
        <fullName evidence="1">Putative topoisomerase-related protein</fullName>
    </submittedName>
</protein>
<dbReference type="GO" id="GO:0016853">
    <property type="term" value="F:isomerase activity"/>
    <property type="evidence" value="ECO:0007669"/>
    <property type="project" value="UniProtKB-KW"/>
</dbReference>
<dbReference type="AlphaFoldDB" id="F0R973"/>
<keyword evidence="1" id="KW-0413">Isomerase</keyword>
<dbReference type="Pfam" id="PF13342">
    <property type="entry name" value="Toprim_Crpt"/>
    <property type="match status" value="3"/>
</dbReference>
<dbReference type="OrthoDB" id="753911at2"/>
<evidence type="ECO:0000313" key="1">
    <source>
        <dbReference type="EMBL" id="ADY38194.1"/>
    </source>
</evidence>
<reference evidence="2" key="1">
    <citation type="journal article" date="2011" name="Stand. Genomic Sci.">
        <title>Complete genome sequence of Bacteroides salanitronis type strain (BL78).</title>
        <authorList>
            <person name="Gronow S."/>
            <person name="Held B."/>
            <person name="Lucas S."/>
            <person name="Lapidus A."/>
            <person name="Del Rio T.G."/>
            <person name="Nolan M."/>
            <person name="Tice H."/>
            <person name="Deshpande S."/>
            <person name="Cheng J.F."/>
            <person name="Pitluck S."/>
            <person name="Liolios K."/>
            <person name="Pagani I."/>
            <person name="Ivanova N."/>
            <person name="Mavromatis K."/>
            <person name="Pati A."/>
            <person name="Tapia R."/>
            <person name="Han C."/>
            <person name="Goodwin L."/>
            <person name="Chen A."/>
            <person name="Palaniappan K."/>
            <person name="Land M."/>
            <person name="Hauser L."/>
            <person name="Chang Y.J."/>
            <person name="Jeffries C.D."/>
            <person name="Brambilla E.M."/>
            <person name="Rohde M."/>
            <person name="Goker M."/>
            <person name="Detter J.C."/>
            <person name="Woyke T."/>
            <person name="Bristow J."/>
            <person name="Markowitz V."/>
            <person name="Hugenholtz P."/>
            <person name="Kyrpides N.C."/>
            <person name="Klenk H.P."/>
            <person name="Eisen J.A."/>
        </authorList>
    </citation>
    <scope>NUCLEOTIDE SEQUENCE [LARGE SCALE GENOMIC DNA]</scope>
    <source>
        <strain evidence="2">DSM 18170</strain>
    </source>
</reference>
<accession>F0R973</accession>
<dbReference type="HOGENOM" id="CLU_1049118_0_0_10"/>
<gene>
    <name evidence="1" type="ordered locus">Bacsa_3673</name>
</gene>
<proteinExistence type="predicted"/>
<organism evidence="1 2">
    <name type="scientific">Phocaeicola salanitronis (strain DSM 18170 / JCM 13657 / CCUG 60908 / BL78)</name>
    <name type="common">Bacteroides salanitronis</name>
    <dbReference type="NCBI Taxonomy" id="667015"/>
    <lineage>
        <taxon>Bacteria</taxon>
        <taxon>Pseudomonadati</taxon>
        <taxon>Bacteroidota</taxon>
        <taxon>Bacteroidia</taxon>
        <taxon>Bacteroidales</taxon>
        <taxon>Bacteroidaceae</taxon>
        <taxon>Phocaeicola</taxon>
    </lineage>
</organism>
<dbReference type="Proteomes" id="UP000007486">
    <property type="component" value="Plasmid pBACSA01"/>
</dbReference>
<dbReference type="KEGG" id="bsa:Bacsa_3673"/>
<sequence length="275" mass="31098">MELRKIGICPVCGKGQIVVGTLGYSCNYFKTMDDKCTFNIYHTYWNKTITEDIAEQLITKGKTEIFHDFMKKDGTPFSAALVIESGKVVPRFANKTLEHPCPLCGGHIEVLLSGYACTNYNEKNTDGTRKCKLYIPRTIAKRDIPIQAIEALLENRETPFMSGFSSNSGESFAAKLVLTSDGRISFDNTICKCPKCDGNIYMGKKAYNCSNYKNETIKCDFVIWREMSGRKITPEEVLELCENKETKILSGFHDKDGNPMERKLILNDDFKIKLI</sequence>